<dbReference type="EC" id="2.1.1.72" evidence="1"/>
<evidence type="ECO:0000313" key="5">
    <source>
        <dbReference type="EMBL" id="MDF0591839.1"/>
    </source>
</evidence>
<evidence type="ECO:0000256" key="1">
    <source>
        <dbReference type="ARBA" id="ARBA00011900"/>
    </source>
</evidence>
<dbReference type="InterPro" id="IPR029063">
    <property type="entry name" value="SAM-dependent_MTases_sf"/>
</dbReference>
<sequence>MKAAEIEGITASGGLISNHFIALMKEERSSFPFSFPGTFNLPWDGEEGHIDQQEFDRRASSAWEDLRKRWDDFGHRLQDMDPNDARSRWTRPLLEALGYEPVATPKHIEISDRLKFRFSHKGWVAESPKPPVVHIVPPGQGLEERSTRGEPSPHDALQAYLNVHQDRWGLVTNGRFLRLIRDYHHTYNKGYVQFDLEAIFITRSYTDFRALYRMAHASRFLPAKTGDSYLEEYFKHSLAVGEKVGAGLRENVVHAIIALGNGFLDRDLLEELKGSEESCRGYYRDILKVVYRIIFLLYAEQKGMLGGRAAGHDLYLAEYSVAALRDRALGENRRDDGHFDHWLGLVSTFEMVRRGAEELGIYPYDGMLFEMDGGEADLSGRRCRNAELLEAIRYLTATEIDRTMRKISYSEISVEEIGSIYEGLLDYTPRITAGAEEIEGVSRPANSFVLDPRGSARKTTGSYYTHPDLVSELVRSALEPVLEERLTAAGPDPGRREEAILSMKVCDPACGSGAFLIAANNRLGMELAR</sequence>
<dbReference type="PRINTS" id="PR00507">
    <property type="entry name" value="N12N6MTFRASE"/>
</dbReference>
<dbReference type="EMBL" id="JARFPK010000070">
    <property type="protein sequence ID" value="MDF0591839.1"/>
    <property type="molecule type" value="Genomic_DNA"/>
</dbReference>
<dbReference type="SUPFAM" id="SSF53335">
    <property type="entry name" value="S-adenosyl-L-methionine-dependent methyltransferases"/>
    <property type="match status" value="1"/>
</dbReference>
<keyword evidence="2" id="KW-0489">Methyltransferase</keyword>
<protein>
    <recommendedName>
        <fullName evidence="1">site-specific DNA-methyltransferase (adenine-specific)</fullName>
        <ecNumber evidence="1">2.1.1.72</ecNumber>
    </recommendedName>
</protein>
<dbReference type="Gene3D" id="3.40.50.150">
    <property type="entry name" value="Vaccinia Virus protein VP39"/>
    <property type="match status" value="1"/>
</dbReference>
<dbReference type="PANTHER" id="PTHR33841:SF1">
    <property type="entry name" value="DNA METHYLTRANSFERASE A"/>
    <property type="match status" value="1"/>
</dbReference>
<comment type="catalytic activity">
    <reaction evidence="4">
        <text>a 2'-deoxyadenosine in DNA + S-adenosyl-L-methionine = an N(6)-methyl-2'-deoxyadenosine in DNA + S-adenosyl-L-homocysteine + H(+)</text>
        <dbReference type="Rhea" id="RHEA:15197"/>
        <dbReference type="Rhea" id="RHEA-COMP:12418"/>
        <dbReference type="Rhea" id="RHEA-COMP:12419"/>
        <dbReference type="ChEBI" id="CHEBI:15378"/>
        <dbReference type="ChEBI" id="CHEBI:57856"/>
        <dbReference type="ChEBI" id="CHEBI:59789"/>
        <dbReference type="ChEBI" id="CHEBI:90615"/>
        <dbReference type="ChEBI" id="CHEBI:90616"/>
        <dbReference type="EC" id="2.1.1.72"/>
    </reaction>
</comment>
<keyword evidence="6" id="KW-1185">Reference proteome</keyword>
<proteinExistence type="predicted"/>
<evidence type="ECO:0000256" key="3">
    <source>
        <dbReference type="ARBA" id="ARBA00022679"/>
    </source>
</evidence>
<keyword evidence="3" id="KW-0808">Transferase</keyword>
<name>A0ABT5XAX5_9EURY</name>
<evidence type="ECO:0000313" key="6">
    <source>
        <dbReference type="Proteomes" id="UP001220010"/>
    </source>
</evidence>
<reference evidence="5 6" key="1">
    <citation type="submission" date="2023-03" db="EMBL/GenBank/DDBJ databases">
        <title>WGS of Methanotrichaceae archaeon Mx.</title>
        <authorList>
            <person name="Sorokin D.Y."/>
            <person name="Merkel A.Y."/>
        </authorList>
    </citation>
    <scope>NUCLEOTIDE SEQUENCE [LARGE SCALE GENOMIC DNA]</scope>
    <source>
        <strain evidence="5 6">Mx</strain>
    </source>
</reference>
<dbReference type="PANTHER" id="PTHR33841">
    <property type="entry name" value="DNA METHYLTRANSFERASE YEEA-RELATED"/>
    <property type="match status" value="1"/>
</dbReference>
<feature type="non-terminal residue" evidence="5">
    <location>
        <position position="529"/>
    </location>
</feature>
<evidence type="ECO:0000256" key="4">
    <source>
        <dbReference type="ARBA" id="ARBA00047942"/>
    </source>
</evidence>
<gene>
    <name evidence="5" type="ORF">P0O15_11795</name>
</gene>
<organism evidence="5 6">
    <name type="scientific">Candidatus Methanocrinis natronophilus</name>
    <dbReference type="NCBI Taxonomy" id="3033396"/>
    <lineage>
        <taxon>Archaea</taxon>
        <taxon>Methanobacteriati</taxon>
        <taxon>Methanobacteriota</taxon>
        <taxon>Stenosarchaea group</taxon>
        <taxon>Methanomicrobia</taxon>
        <taxon>Methanotrichales</taxon>
        <taxon>Methanotrichaceae</taxon>
        <taxon>Methanocrinis</taxon>
    </lineage>
</organism>
<dbReference type="Proteomes" id="UP001220010">
    <property type="component" value="Unassembled WGS sequence"/>
</dbReference>
<dbReference type="InterPro" id="IPR050953">
    <property type="entry name" value="N4_N6_ade-DNA_methylase"/>
</dbReference>
<comment type="caution">
    <text evidence="5">The sequence shown here is derived from an EMBL/GenBank/DDBJ whole genome shotgun (WGS) entry which is preliminary data.</text>
</comment>
<evidence type="ECO:0000256" key="2">
    <source>
        <dbReference type="ARBA" id="ARBA00022603"/>
    </source>
</evidence>
<accession>A0ABT5XAX5</accession>